<keyword evidence="2 5" id="KW-0812">Transmembrane</keyword>
<accession>A0A0P9F8Y0</accession>
<keyword evidence="3 5" id="KW-1133">Transmembrane helix</keyword>
<dbReference type="PROSITE" id="PS50850">
    <property type="entry name" value="MFS"/>
    <property type="match status" value="1"/>
</dbReference>
<name>A0A0P9F8Y0_9CHLR</name>
<comment type="subcellular location">
    <subcellularLocation>
        <location evidence="1">Cell membrane</location>
        <topology evidence="1">Multi-pass membrane protein</topology>
    </subcellularLocation>
</comment>
<dbReference type="PANTHER" id="PTHR43129">
    <property type="entry name" value="FOSMIDOMYCIN RESISTANCE PROTEIN"/>
    <property type="match status" value="1"/>
</dbReference>
<dbReference type="InterPro" id="IPR011701">
    <property type="entry name" value="MFS"/>
</dbReference>
<dbReference type="InterPro" id="IPR020846">
    <property type="entry name" value="MFS_dom"/>
</dbReference>
<organism evidence="7 8">
    <name type="scientific">Kouleothrix aurantiaca</name>
    <dbReference type="NCBI Taxonomy" id="186479"/>
    <lineage>
        <taxon>Bacteria</taxon>
        <taxon>Bacillati</taxon>
        <taxon>Chloroflexota</taxon>
        <taxon>Chloroflexia</taxon>
        <taxon>Chloroflexales</taxon>
        <taxon>Roseiflexineae</taxon>
        <taxon>Roseiflexaceae</taxon>
        <taxon>Kouleothrix</taxon>
    </lineage>
</organism>
<dbReference type="SUPFAM" id="SSF103473">
    <property type="entry name" value="MFS general substrate transporter"/>
    <property type="match status" value="1"/>
</dbReference>
<feature type="non-terminal residue" evidence="7">
    <location>
        <position position="353"/>
    </location>
</feature>
<feature type="transmembrane region" description="Helical" evidence="5">
    <location>
        <begin position="236"/>
        <end position="256"/>
    </location>
</feature>
<keyword evidence="4 5" id="KW-0472">Membrane</keyword>
<evidence type="ECO:0000256" key="3">
    <source>
        <dbReference type="ARBA" id="ARBA00022989"/>
    </source>
</evidence>
<evidence type="ECO:0000256" key="1">
    <source>
        <dbReference type="ARBA" id="ARBA00004651"/>
    </source>
</evidence>
<feature type="transmembrane region" description="Helical" evidence="5">
    <location>
        <begin position="292"/>
        <end position="313"/>
    </location>
</feature>
<sequence>MFRNRLFLAVASGHFAVDVLNSVGPVLMAVLARPLGLGYSQIGLALTLYTFAGALSQPVFGLLADRFRGRTAVLAGAGALWMVLCLGAMALQSTWALILPLFLLAALGSGLFHPIGTATAGAVDRARAGSATSLFFFSGQMGLAVGPPVAGWLFGLNGALGLLPLCALALVPAGLMLAAPGLPAEPPSAKRVAGTAARSAVWVVAAFVALVAVRSSIQAAYSAFLPSLFAERGWSATWYGALAGTFMFAAAVGNVVSGAVADRYGMRAATVGPLVLGVPAGLVCLWSPTPLAAFVACALAGLLIGGQHSVLVVHAQRLLPARQGFAAGLILGFTFAAGGIGTWLGGLLADSVG</sequence>
<comment type="caution">
    <text evidence="7">The sequence shown here is derived from an EMBL/GenBank/DDBJ whole genome shotgun (WGS) entry which is preliminary data.</text>
</comment>
<dbReference type="GO" id="GO:0005886">
    <property type="term" value="C:plasma membrane"/>
    <property type="evidence" value="ECO:0007669"/>
    <property type="project" value="UniProtKB-SubCell"/>
</dbReference>
<dbReference type="EMBL" id="LJCR01002329">
    <property type="protein sequence ID" value="KPV48886.1"/>
    <property type="molecule type" value="Genomic_DNA"/>
</dbReference>
<evidence type="ECO:0000313" key="8">
    <source>
        <dbReference type="Proteomes" id="UP000050509"/>
    </source>
</evidence>
<dbReference type="Proteomes" id="UP000050509">
    <property type="component" value="Unassembled WGS sequence"/>
</dbReference>
<proteinExistence type="predicted"/>
<dbReference type="InterPro" id="IPR036259">
    <property type="entry name" value="MFS_trans_sf"/>
</dbReference>
<feature type="transmembrane region" description="Helical" evidence="5">
    <location>
        <begin position="134"/>
        <end position="154"/>
    </location>
</feature>
<feature type="transmembrane region" description="Helical" evidence="5">
    <location>
        <begin position="160"/>
        <end position="179"/>
    </location>
</feature>
<dbReference type="Gene3D" id="1.20.1250.20">
    <property type="entry name" value="MFS general substrate transporter like domains"/>
    <property type="match status" value="2"/>
</dbReference>
<evidence type="ECO:0000256" key="2">
    <source>
        <dbReference type="ARBA" id="ARBA00022692"/>
    </source>
</evidence>
<dbReference type="AlphaFoldDB" id="A0A0P9F8Y0"/>
<feature type="transmembrane region" description="Helical" evidence="5">
    <location>
        <begin position="97"/>
        <end position="122"/>
    </location>
</feature>
<evidence type="ECO:0000313" key="7">
    <source>
        <dbReference type="EMBL" id="KPV48886.1"/>
    </source>
</evidence>
<feature type="transmembrane region" description="Helical" evidence="5">
    <location>
        <begin position="200"/>
        <end position="224"/>
    </location>
</feature>
<reference evidence="7 8" key="1">
    <citation type="submission" date="2015-09" db="EMBL/GenBank/DDBJ databases">
        <title>Draft genome sequence of Kouleothrix aurantiaca JCM 19913.</title>
        <authorList>
            <person name="Hemp J."/>
        </authorList>
    </citation>
    <scope>NUCLEOTIDE SEQUENCE [LARGE SCALE GENOMIC DNA]</scope>
    <source>
        <strain evidence="7 8">COM-B</strain>
    </source>
</reference>
<feature type="transmembrane region" description="Helical" evidence="5">
    <location>
        <begin position="325"/>
        <end position="349"/>
    </location>
</feature>
<evidence type="ECO:0000259" key="6">
    <source>
        <dbReference type="PROSITE" id="PS50850"/>
    </source>
</evidence>
<evidence type="ECO:0000256" key="4">
    <source>
        <dbReference type="ARBA" id="ARBA00023136"/>
    </source>
</evidence>
<feature type="transmembrane region" description="Helical" evidence="5">
    <location>
        <begin position="38"/>
        <end position="60"/>
    </location>
</feature>
<dbReference type="PANTHER" id="PTHR43129:SF1">
    <property type="entry name" value="FOSMIDOMYCIN RESISTANCE PROTEIN"/>
    <property type="match status" value="1"/>
</dbReference>
<feature type="transmembrane region" description="Helical" evidence="5">
    <location>
        <begin position="72"/>
        <end position="91"/>
    </location>
</feature>
<feature type="transmembrane region" description="Helical" evidence="5">
    <location>
        <begin position="268"/>
        <end position="286"/>
    </location>
</feature>
<dbReference type="Pfam" id="PF07690">
    <property type="entry name" value="MFS_1"/>
    <property type="match status" value="2"/>
</dbReference>
<dbReference type="GO" id="GO:0022857">
    <property type="term" value="F:transmembrane transporter activity"/>
    <property type="evidence" value="ECO:0007669"/>
    <property type="project" value="InterPro"/>
</dbReference>
<feature type="domain" description="Major facilitator superfamily (MFS) profile" evidence="6">
    <location>
        <begin position="6"/>
        <end position="353"/>
    </location>
</feature>
<gene>
    <name evidence="7" type="ORF">SE17_35655</name>
</gene>
<protein>
    <submittedName>
        <fullName evidence="7">MFS transporter</fullName>
    </submittedName>
</protein>
<keyword evidence="8" id="KW-1185">Reference proteome</keyword>
<evidence type="ECO:0000256" key="5">
    <source>
        <dbReference type="SAM" id="Phobius"/>
    </source>
</evidence>